<evidence type="ECO:0000313" key="2">
    <source>
        <dbReference type="Proteomes" id="UP000886865"/>
    </source>
</evidence>
<sequence>MTKDIIAFWGYPHPDLINKTKIQYPNATWIDLDICFNYPSSKFTPDAYCGIIKNIFDNAFYLKNRIIKILAAVGKDKCDSGFFAANLLKNEGFDVELSYFEDTLPLNQLPDVPICKSSLPLKDKLSIITANIVGQKDYSHLEQSNARFGFWGVPPNDLNICDLFPPQTHVFGWSRCVEAKNPANFELEMYVEPDLPTVFFAQTFCSKTALAKYLADKYNGLYIDVDATPTNSAYAKIEAFLRLR</sequence>
<gene>
    <name evidence="1" type="ORF">IAA86_06475</name>
</gene>
<protein>
    <submittedName>
        <fullName evidence="1">Uncharacterized protein</fullName>
    </submittedName>
</protein>
<dbReference type="AlphaFoldDB" id="A0A9D1JYE7"/>
<evidence type="ECO:0000313" key="1">
    <source>
        <dbReference type="EMBL" id="HIS74647.1"/>
    </source>
</evidence>
<accession>A0A9D1JYE7</accession>
<organism evidence="1 2">
    <name type="scientific">Candidatus Galligastranaerophilus intestinavium</name>
    <dbReference type="NCBI Taxonomy" id="2840836"/>
    <lineage>
        <taxon>Bacteria</taxon>
        <taxon>Candidatus Galligastranaerophilus</taxon>
    </lineage>
</organism>
<comment type="caution">
    <text evidence="1">The sequence shown here is derived from an EMBL/GenBank/DDBJ whole genome shotgun (WGS) entry which is preliminary data.</text>
</comment>
<name>A0A9D1JYE7_9BACT</name>
<reference evidence="1" key="2">
    <citation type="journal article" date="2021" name="PeerJ">
        <title>Extensive microbial diversity within the chicken gut microbiome revealed by metagenomics and culture.</title>
        <authorList>
            <person name="Gilroy R."/>
            <person name="Ravi A."/>
            <person name="Getino M."/>
            <person name="Pursley I."/>
            <person name="Horton D.L."/>
            <person name="Alikhan N.F."/>
            <person name="Baker D."/>
            <person name="Gharbi K."/>
            <person name="Hall N."/>
            <person name="Watson M."/>
            <person name="Adriaenssens E.M."/>
            <person name="Foster-Nyarko E."/>
            <person name="Jarju S."/>
            <person name="Secka A."/>
            <person name="Antonio M."/>
            <person name="Oren A."/>
            <person name="Chaudhuri R.R."/>
            <person name="La Ragione R."/>
            <person name="Hildebrand F."/>
            <person name="Pallen M.J."/>
        </authorList>
    </citation>
    <scope>NUCLEOTIDE SEQUENCE</scope>
    <source>
        <strain evidence="1">CHK152-2871</strain>
    </source>
</reference>
<proteinExistence type="predicted"/>
<dbReference type="EMBL" id="DVJQ01000053">
    <property type="protein sequence ID" value="HIS74647.1"/>
    <property type="molecule type" value="Genomic_DNA"/>
</dbReference>
<reference evidence="1" key="1">
    <citation type="submission" date="2020-10" db="EMBL/GenBank/DDBJ databases">
        <authorList>
            <person name="Gilroy R."/>
        </authorList>
    </citation>
    <scope>NUCLEOTIDE SEQUENCE</scope>
    <source>
        <strain evidence="1">CHK152-2871</strain>
    </source>
</reference>
<dbReference type="Proteomes" id="UP000886865">
    <property type="component" value="Unassembled WGS sequence"/>
</dbReference>